<dbReference type="AlphaFoldDB" id="A0A2S2Q504"/>
<evidence type="ECO:0000313" key="1">
    <source>
        <dbReference type="EMBL" id="MBY72835.1"/>
    </source>
</evidence>
<protein>
    <submittedName>
        <fullName evidence="1">Uncharacterized protein</fullName>
    </submittedName>
</protein>
<sequence length="114" mass="13520">MSTDYYYNNNHGLRRRMGVVSARAIKSQKKKKKCSFLITSPKKVCRAIIERTKTFNHTSRARCGFIERSQCESREEKKKPKKNHTFNDLVSHAYHRSAGIVRHYNMMHEEPFTR</sequence>
<gene>
    <name evidence="1" type="ORF">g.101248</name>
</gene>
<reference evidence="1" key="1">
    <citation type="submission" date="2018-04" db="EMBL/GenBank/DDBJ databases">
        <title>Transcriptome assembly of Sipha flava.</title>
        <authorList>
            <person name="Scully E.D."/>
            <person name="Geib S.M."/>
            <person name="Palmer N.A."/>
            <person name="Koch K."/>
            <person name="Bradshaw J."/>
            <person name="Heng-Moss T."/>
            <person name="Sarath G."/>
        </authorList>
    </citation>
    <scope>NUCLEOTIDE SEQUENCE</scope>
</reference>
<name>A0A2S2Q504_9HEMI</name>
<accession>A0A2S2Q504</accession>
<dbReference type="EMBL" id="GGMS01003632">
    <property type="protein sequence ID" value="MBY72835.1"/>
    <property type="molecule type" value="Transcribed_RNA"/>
</dbReference>
<proteinExistence type="predicted"/>
<organism evidence="1">
    <name type="scientific">Sipha flava</name>
    <name type="common">yellow sugarcane aphid</name>
    <dbReference type="NCBI Taxonomy" id="143950"/>
    <lineage>
        <taxon>Eukaryota</taxon>
        <taxon>Metazoa</taxon>
        <taxon>Ecdysozoa</taxon>
        <taxon>Arthropoda</taxon>
        <taxon>Hexapoda</taxon>
        <taxon>Insecta</taxon>
        <taxon>Pterygota</taxon>
        <taxon>Neoptera</taxon>
        <taxon>Paraneoptera</taxon>
        <taxon>Hemiptera</taxon>
        <taxon>Sternorrhyncha</taxon>
        <taxon>Aphidomorpha</taxon>
        <taxon>Aphidoidea</taxon>
        <taxon>Aphididae</taxon>
        <taxon>Sipha</taxon>
    </lineage>
</organism>